<evidence type="ECO:0000313" key="11">
    <source>
        <dbReference type="EMBL" id="REH88238.1"/>
    </source>
</evidence>
<dbReference type="Gene3D" id="1.10.287.380">
    <property type="entry name" value="Valyl-tRNA synthetase, C-terminal domain"/>
    <property type="match status" value="1"/>
</dbReference>
<feature type="non-terminal residue" evidence="11">
    <location>
        <position position="1"/>
    </location>
</feature>
<protein>
    <recommendedName>
        <fullName evidence="1">valine--tRNA ligase</fullName>
        <ecNumber evidence="1">6.1.1.9</ecNumber>
    </recommendedName>
    <alternativeName>
        <fullName evidence="8">Valyl-tRNA synthetase</fullName>
    </alternativeName>
</protein>
<comment type="caution">
    <text evidence="11">The sequence shown here is derived from an EMBL/GenBank/DDBJ whole genome shotgun (WGS) entry which is preliminary data.</text>
</comment>
<dbReference type="InterPro" id="IPR002303">
    <property type="entry name" value="Valyl-tRNA_ligase"/>
</dbReference>
<dbReference type="CDD" id="cd07962">
    <property type="entry name" value="Anticodon_Ia_Val"/>
    <property type="match status" value="1"/>
</dbReference>
<dbReference type="GO" id="GO:0006438">
    <property type="term" value="P:valyl-tRNA aminoacylation"/>
    <property type="evidence" value="ECO:0007669"/>
    <property type="project" value="InterPro"/>
</dbReference>
<dbReference type="InterPro" id="IPR013155">
    <property type="entry name" value="M/V/L/I-tRNA-synth_anticd-bd"/>
</dbReference>
<keyword evidence="4" id="KW-0547">Nucleotide-binding</keyword>
<evidence type="ECO:0000313" key="12">
    <source>
        <dbReference type="Proteomes" id="UP000256562"/>
    </source>
</evidence>
<keyword evidence="6" id="KW-0648">Protein biosynthesis</keyword>
<dbReference type="AlphaFoldDB" id="A0A3E0IKK0"/>
<evidence type="ECO:0000256" key="9">
    <source>
        <dbReference type="ARBA" id="ARBA00047552"/>
    </source>
</evidence>
<evidence type="ECO:0000256" key="3">
    <source>
        <dbReference type="ARBA" id="ARBA00022598"/>
    </source>
</evidence>
<evidence type="ECO:0000256" key="1">
    <source>
        <dbReference type="ARBA" id="ARBA00013169"/>
    </source>
</evidence>
<dbReference type="InterPro" id="IPR033705">
    <property type="entry name" value="Anticodon_Ia_Val"/>
</dbReference>
<dbReference type="EC" id="6.1.1.9" evidence="1"/>
<dbReference type="PANTHER" id="PTHR11946">
    <property type="entry name" value="VALYL-TRNA SYNTHETASES"/>
    <property type="match status" value="1"/>
</dbReference>
<feature type="domain" description="Methionyl/Valyl/Leucyl/Isoleucyl-tRNA synthetase anticodon-binding" evidence="10">
    <location>
        <begin position="1"/>
        <end position="134"/>
    </location>
</feature>
<comment type="catalytic activity">
    <reaction evidence="9">
        <text>tRNA(Val) + L-valine + ATP = L-valyl-tRNA(Val) + AMP + diphosphate</text>
        <dbReference type="Rhea" id="RHEA:10704"/>
        <dbReference type="Rhea" id="RHEA-COMP:9672"/>
        <dbReference type="Rhea" id="RHEA-COMP:9708"/>
        <dbReference type="ChEBI" id="CHEBI:30616"/>
        <dbReference type="ChEBI" id="CHEBI:33019"/>
        <dbReference type="ChEBI" id="CHEBI:57762"/>
        <dbReference type="ChEBI" id="CHEBI:78442"/>
        <dbReference type="ChEBI" id="CHEBI:78537"/>
        <dbReference type="ChEBI" id="CHEBI:456215"/>
        <dbReference type="EC" id="6.1.1.9"/>
    </reaction>
</comment>
<name>A0A3E0IKK0_9STAP</name>
<evidence type="ECO:0000256" key="5">
    <source>
        <dbReference type="ARBA" id="ARBA00022840"/>
    </source>
</evidence>
<evidence type="ECO:0000256" key="7">
    <source>
        <dbReference type="ARBA" id="ARBA00023146"/>
    </source>
</evidence>
<dbReference type="GO" id="GO:0005829">
    <property type="term" value="C:cytosol"/>
    <property type="evidence" value="ECO:0007669"/>
    <property type="project" value="TreeGrafter"/>
</dbReference>
<sequence>VTSLSEKYEFGEVGRSLYNFIWDEFCDWYIEMSKIPMNQEDETQKNVTRSVLSYTLDRIMRLLHPFMPFVTEHIWQNIPHEGTSIVTSQWPTVDQSLMFEDSKVVMEQLVEIIKSVRQSRLEVNTPLSKSIPIKIQVKDQNVQELLIRNQDYLERFCNPSTLEISTNIDIPEKAMTSVVTAGEVILPLEGLIDMEKEIKRLEKELDKWQKE</sequence>
<dbReference type="GO" id="GO:0004832">
    <property type="term" value="F:valine-tRNA ligase activity"/>
    <property type="evidence" value="ECO:0007669"/>
    <property type="project" value="UniProtKB-EC"/>
</dbReference>
<accession>A0A3E0IKK0</accession>
<dbReference type="OrthoDB" id="9810365at2"/>
<dbReference type="GO" id="GO:0005524">
    <property type="term" value="F:ATP binding"/>
    <property type="evidence" value="ECO:0007669"/>
    <property type="project" value="UniProtKB-KW"/>
</dbReference>
<dbReference type="Gene3D" id="1.10.730.10">
    <property type="entry name" value="Isoleucyl-tRNA Synthetase, Domain 1"/>
    <property type="match status" value="1"/>
</dbReference>
<dbReference type="Pfam" id="PF08264">
    <property type="entry name" value="Anticodon_1"/>
    <property type="match status" value="1"/>
</dbReference>
<keyword evidence="5" id="KW-0067">ATP-binding</keyword>
<gene>
    <name evidence="11" type="primary">valS</name>
    <name evidence="11" type="ORF">DOS83_14375</name>
</gene>
<evidence type="ECO:0000259" key="10">
    <source>
        <dbReference type="Pfam" id="PF08264"/>
    </source>
</evidence>
<reference evidence="11 12" key="1">
    <citation type="journal article" date="2018" name="Vet. Microbiol.">
        <title>Characterisation of Staphylococcus felis isolated from cats using whole genome sequencing.</title>
        <authorList>
            <person name="Worthing K."/>
            <person name="Pang S."/>
            <person name="Trott D.J."/>
            <person name="Abraham S."/>
            <person name="Coombs G.W."/>
            <person name="Jordan D."/>
            <person name="McIntyre L."/>
            <person name="Davies M.R."/>
            <person name="Norris J."/>
        </authorList>
    </citation>
    <scope>NUCLEOTIDE SEQUENCE [LARGE SCALE GENOMIC DNA]</scope>
    <source>
        <strain evidence="11 12">F9</strain>
    </source>
</reference>
<dbReference type="RefSeq" id="WP_142748311.1">
    <property type="nucleotide sequence ID" value="NZ_QKXQ01000760.1"/>
</dbReference>
<keyword evidence="3 11" id="KW-0436">Ligase</keyword>
<dbReference type="InterPro" id="IPR009080">
    <property type="entry name" value="tRNAsynth_Ia_anticodon-bd"/>
</dbReference>
<evidence type="ECO:0000256" key="2">
    <source>
        <dbReference type="ARBA" id="ARBA00022490"/>
    </source>
</evidence>
<keyword evidence="7" id="KW-0030">Aminoacyl-tRNA synthetase</keyword>
<evidence type="ECO:0000256" key="8">
    <source>
        <dbReference type="ARBA" id="ARBA00029936"/>
    </source>
</evidence>
<keyword evidence="2" id="KW-0963">Cytoplasm</keyword>
<dbReference type="PANTHER" id="PTHR11946:SF93">
    <property type="entry name" value="VALINE--TRNA LIGASE, CHLOROPLASTIC_MITOCHONDRIAL 2"/>
    <property type="match status" value="1"/>
</dbReference>
<dbReference type="InterPro" id="IPR037118">
    <property type="entry name" value="Val-tRNA_synth_C_sf"/>
</dbReference>
<feature type="non-terminal residue" evidence="11">
    <location>
        <position position="211"/>
    </location>
</feature>
<proteinExistence type="predicted"/>
<organism evidence="11 12">
    <name type="scientific">Staphylococcus felis</name>
    <dbReference type="NCBI Taxonomy" id="46127"/>
    <lineage>
        <taxon>Bacteria</taxon>
        <taxon>Bacillati</taxon>
        <taxon>Bacillota</taxon>
        <taxon>Bacilli</taxon>
        <taxon>Bacillales</taxon>
        <taxon>Staphylococcaceae</taxon>
        <taxon>Staphylococcus</taxon>
    </lineage>
</organism>
<dbReference type="SUPFAM" id="SSF47323">
    <property type="entry name" value="Anticodon-binding domain of a subclass of class I aminoacyl-tRNA synthetases"/>
    <property type="match status" value="1"/>
</dbReference>
<evidence type="ECO:0000256" key="6">
    <source>
        <dbReference type="ARBA" id="ARBA00022917"/>
    </source>
</evidence>
<dbReference type="Proteomes" id="UP000256562">
    <property type="component" value="Unassembled WGS sequence"/>
</dbReference>
<evidence type="ECO:0000256" key="4">
    <source>
        <dbReference type="ARBA" id="ARBA00022741"/>
    </source>
</evidence>
<dbReference type="EMBL" id="QKXQ01000760">
    <property type="protein sequence ID" value="REH88238.1"/>
    <property type="molecule type" value="Genomic_DNA"/>
</dbReference>